<protein>
    <submittedName>
        <fullName evidence="3">DNA2/NAM7 helicase helicase domain-containing protein</fullName>
    </submittedName>
</protein>
<dbReference type="GO" id="GO:0004386">
    <property type="term" value="F:helicase activity"/>
    <property type="evidence" value="ECO:0007669"/>
    <property type="project" value="InterPro"/>
</dbReference>
<dbReference type="Proteomes" id="UP000887577">
    <property type="component" value="Unplaced"/>
</dbReference>
<dbReference type="SUPFAM" id="SSF52540">
    <property type="entry name" value="P-loop containing nucleoside triphosphate hydrolases"/>
    <property type="match status" value="1"/>
</dbReference>
<reference evidence="3" key="1">
    <citation type="submission" date="2022-11" db="UniProtKB">
        <authorList>
            <consortium name="WormBaseParasite"/>
        </authorList>
    </citation>
    <scope>IDENTIFICATION</scope>
</reference>
<dbReference type="WBParaSite" id="PSU_v2.g2821.t1">
    <property type="protein sequence ID" value="PSU_v2.g2821.t1"/>
    <property type="gene ID" value="PSU_v2.g2821"/>
</dbReference>
<accession>A0A914YXK8</accession>
<proteinExistence type="predicted"/>
<dbReference type="InterPro" id="IPR041677">
    <property type="entry name" value="DNA2/NAM7_AAA_11"/>
</dbReference>
<evidence type="ECO:0000313" key="3">
    <source>
        <dbReference type="WBParaSite" id="PSU_v2.g2821.t1"/>
    </source>
</evidence>
<keyword evidence="2" id="KW-1185">Reference proteome</keyword>
<dbReference type="AlphaFoldDB" id="A0A914YXK8"/>
<evidence type="ECO:0000313" key="2">
    <source>
        <dbReference type="Proteomes" id="UP000887577"/>
    </source>
</evidence>
<feature type="domain" description="DNA2/NAM7 helicase helicase" evidence="1">
    <location>
        <begin position="433"/>
        <end position="647"/>
    </location>
</feature>
<dbReference type="InterPro" id="IPR027417">
    <property type="entry name" value="P-loop_NTPase"/>
</dbReference>
<sequence>MANFCLDFETEEEEANVSFISPKENLLCNDSEVPLKSTVHPYHLPSPLPTFHQHGVVISADKNRSVVLPYGGWEDDGVFIIENNASGATVSSYSNIIPISTILDIFEWKEFNGKAEKTYKQIKGVITRYEIIEKADVKKQTVICTKTTGCSFFVAVNNEEIEIEKSFVSDAPKPGNIYVMTSIKVKSPFCHHLFSNSYIPAAQCSFASTTNDIIQHLEHFKQHNVKGLVIGSDSKENWITLGKIIIAGSHVLAAKCKREVTMSKIEGTITEATIKDKTVLRFTISQLKEKKQIALLQHNYFSVSSTAVLLQPNHCELKLRVAGSSFSDRETSITFDSSYELFRKSYPTTPNHCINEMQVQIQSTPNGDFFSTFGKKVLYQKLPIFDPNASTESRLIFNGLFGIPITVEVPENDETFYGSILDNATEEQAFILKRVAGGNSVLNLIESSAGSGKTIMICKLIEYYSSQNPVKLILATTHSNAPGFDIGTKIQNFCHDILIICSKSALKKLDVNNTRLIEKFGLKKRFSEALQHPDLPATQKKILTEAKHIIFNDDDAESNRCTTLFENCNNGTTDQISQCITIILEILEIKVLISTLSMATRHSSAIADHVEFCLVDEAGTIPQIVAASFVAELPNLKKLILVGDTKQHNGFDITMPEIMINFGYESEG</sequence>
<evidence type="ECO:0000259" key="1">
    <source>
        <dbReference type="Pfam" id="PF13086"/>
    </source>
</evidence>
<dbReference type="Gene3D" id="3.40.50.300">
    <property type="entry name" value="P-loop containing nucleotide triphosphate hydrolases"/>
    <property type="match status" value="1"/>
</dbReference>
<organism evidence="2 3">
    <name type="scientific">Panagrolaimus superbus</name>
    <dbReference type="NCBI Taxonomy" id="310955"/>
    <lineage>
        <taxon>Eukaryota</taxon>
        <taxon>Metazoa</taxon>
        <taxon>Ecdysozoa</taxon>
        <taxon>Nematoda</taxon>
        <taxon>Chromadorea</taxon>
        <taxon>Rhabditida</taxon>
        <taxon>Tylenchina</taxon>
        <taxon>Panagrolaimomorpha</taxon>
        <taxon>Panagrolaimoidea</taxon>
        <taxon>Panagrolaimidae</taxon>
        <taxon>Panagrolaimus</taxon>
    </lineage>
</organism>
<dbReference type="Pfam" id="PF13086">
    <property type="entry name" value="AAA_11"/>
    <property type="match status" value="1"/>
</dbReference>
<name>A0A914YXK8_9BILA</name>